<feature type="binding site" evidence="12">
    <location>
        <position position="212"/>
    </location>
    <ligand>
        <name>iminosuccinate</name>
        <dbReference type="ChEBI" id="CHEBI:77875"/>
    </ligand>
</feature>
<dbReference type="PANTHER" id="PTHR30573:SF0">
    <property type="entry name" value="QUINOLINATE SYNTHASE, CHLOROPLASTIC"/>
    <property type="match status" value="1"/>
</dbReference>
<evidence type="ECO:0000256" key="1">
    <source>
        <dbReference type="ARBA" id="ARBA00003791"/>
    </source>
</evidence>
<evidence type="ECO:0000256" key="7">
    <source>
        <dbReference type="ARBA" id="ARBA00022723"/>
    </source>
</evidence>
<evidence type="ECO:0000256" key="6">
    <source>
        <dbReference type="ARBA" id="ARBA00022679"/>
    </source>
</evidence>
<feature type="binding site" evidence="12">
    <location>
        <position position="127"/>
    </location>
    <ligand>
        <name>iminosuccinate</name>
        <dbReference type="ChEBI" id="CHEBI:77875"/>
    </ligand>
</feature>
<keyword evidence="8 12" id="KW-0408">Iron</keyword>
<name>A0A6I5ZVF1_9FIRM</name>
<dbReference type="GO" id="GO:0051539">
    <property type="term" value="F:4 iron, 4 sulfur cluster binding"/>
    <property type="evidence" value="ECO:0007669"/>
    <property type="project" value="UniProtKB-KW"/>
</dbReference>
<keyword evidence="12" id="KW-0963">Cytoplasm</keyword>
<dbReference type="GO" id="GO:0034628">
    <property type="term" value="P:'de novo' NAD+ biosynthetic process from L-aspartate"/>
    <property type="evidence" value="ECO:0007669"/>
    <property type="project" value="TreeGrafter"/>
</dbReference>
<comment type="subcellular location">
    <subcellularLocation>
        <location evidence="12">Cytoplasm</location>
    </subcellularLocation>
</comment>
<feature type="binding site" evidence="12">
    <location>
        <position position="257"/>
    </location>
    <ligand>
        <name>[4Fe-4S] cluster</name>
        <dbReference type="ChEBI" id="CHEBI:49883"/>
    </ligand>
</feature>
<gene>
    <name evidence="12 13" type="primary">nadA</name>
    <name evidence="13" type="ORF">MGLY_34580</name>
</gene>
<evidence type="ECO:0000256" key="4">
    <source>
        <dbReference type="ARBA" id="ARBA00022485"/>
    </source>
</evidence>
<dbReference type="EC" id="2.5.1.72" evidence="3 12"/>
<keyword evidence="14" id="KW-1185">Reference proteome</keyword>
<evidence type="ECO:0000256" key="2">
    <source>
        <dbReference type="ARBA" id="ARBA00005065"/>
    </source>
</evidence>
<dbReference type="UniPathway" id="UPA00253">
    <property type="reaction ID" value="UER00327"/>
</dbReference>
<dbReference type="InterPro" id="IPR003473">
    <property type="entry name" value="NadA"/>
</dbReference>
<comment type="catalytic activity">
    <reaction evidence="10">
        <text>iminosuccinate + dihydroxyacetone phosphate = quinolinate + phosphate + 2 H2O + H(+)</text>
        <dbReference type="Rhea" id="RHEA:25888"/>
        <dbReference type="ChEBI" id="CHEBI:15377"/>
        <dbReference type="ChEBI" id="CHEBI:15378"/>
        <dbReference type="ChEBI" id="CHEBI:29959"/>
        <dbReference type="ChEBI" id="CHEBI:43474"/>
        <dbReference type="ChEBI" id="CHEBI:57642"/>
        <dbReference type="ChEBI" id="CHEBI:77875"/>
        <dbReference type="EC" id="2.5.1.72"/>
    </reaction>
    <physiologicalReaction direction="left-to-right" evidence="10">
        <dbReference type="Rhea" id="RHEA:25889"/>
    </physiologicalReaction>
</comment>
<keyword evidence="9 12" id="KW-0411">Iron-sulfur</keyword>
<feature type="binding site" evidence="12">
    <location>
        <begin position="110"/>
        <end position="112"/>
    </location>
    <ligand>
        <name>iminosuccinate</name>
        <dbReference type="ChEBI" id="CHEBI:77875"/>
    </ligand>
</feature>
<evidence type="ECO:0000256" key="5">
    <source>
        <dbReference type="ARBA" id="ARBA00022642"/>
    </source>
</evidence>
<dbReference type="NCBIfam" id="TIGR00550">
    <property type="entry name" value="nadA"/>
    <property type="match status" value="1"/>
</dbReference>
<protein>
    <recommendedName>
        <fullName evidence="11 12">Quinolinate synthase</fullName>
        <ecNumber evidence="3 12">2.5.1.72</ecNumber>
    </recommendedName>
</protein>
<reference evidence="13 14" key="1">
    <citation type="submission" date="2019-11" db="EMBL/GenBank/DDBJ databases">
        <title>Genome sequence of Moorella glycerini DSM11254.</title>
        <authorList>
            <person name="Poehlein A."/>
            <person name="Boeer T."/>
            <person name="Daniel R."/>
        </authorList>
    </citation>
    <scope>NUCLEOTIDE SEQUENCE [LARGE SCALE GENOMIC DNA]</scope>
    <source>
        <strain evidence="13 14">DSM 11254</strain>
    </source>
</reference>
<dbReference type="Gene3D" id="3.40.50.10800">
    <property type="entry name" value="NadA-like"/>
    <property type="match status" value="3"/>
</dbReference>
<dbReference type="Pfam" id="PF02445">
    <property type="entry name" value="NadA"/>
    <property type="match status" value="1"/>
</dbReference>
<comment type="pathway">
    <text evidence="2 12">Cofactor biosynthesis; NAD(+) biosynthesis; quinolinate from iminoaspartate: step 1/1.</text>
</comment>
<dbReference type="FunFam" id="3.40.50.10800:FF:000001">
    <property type="entry name" value="Quinolinate synthase A"/>
    <property type="match status" value="1"/>
</dbReference>
<organism evidence="13 14">
    <name type="scientific">Neomoorella glycerini</name>
    <dbReference type="NCBI Taxonomy" id="55779"/>
    <lineage>
        <taxon>Bacteria</taxon>
        <taxon>Bacillati</taxon>
        <taxon>Bacillota</taxon>
        <taxon>Clostridia</taxon>
        <taxon>Neomoorellales</taxon>
        <taxon>Neomoorellaceae</taxon>
        <taxon>Neomoorella</taxon>
    </lineage>
</organism>
<evidence type="ECO:0000313" key="13">
    <source>
        <dbReference type="EMBL" id="QGP94033.1"/>
    </source>
</evidence>
<comment type="cofactor">
    <cofactor evidence="12">
        <name>[4Fe-4S] cluster</name>
        <dbReference type="ChEBI" id="CHEBI:49883"/>
    </cofactor>
    <text evidence="12">Binds 1 [4Fe-4S] cluster per subunit.</text>
</comment>
<feature type="binding site" evidence="12">
    <location>
        <position position="169"/>
    </location>
    <ligand>
        <name>[4Fe-4S] cluster</name>
        <dbReference type="ChEBI" id="CHEBI:49883"/>
    </ligand>
</feature>
<dbReference type="NCBIfam" id="NF006879">
    <property type="entry name" value="PRK09375.1-4"/>
    <property type="match status" value="1"/>
</dbReference>
<keyword evidence="7 12" id="KW-0479">Metal-binding</keyword>
<feature type="binding site" evidence="12">
    <location>
        <position position="84"/>
    </location>
    <ligand>
        <name>[4Fe-4S] cluster</name>
        <dbReference type="ChEBI" id="CHEBI:49883"/>
    </ligand>
</feature>
<dbReference type="PANTHER" id="PTHR30573">
    <property type="entry name" value="QUINOLINATE SYNTHETASE A"/>
    <property type="match status" value="1"/>
</dbReference>
<feature type="binding site" evidence="12">
    <location>
        <position position="22"/>
    </location>
    <ligand>
        <name>iminosuccinate</name>
        <dbReference type="ChEBI" id="CHEBI:77875"/>
    </ligand>
</feature>
<sequence length="300" mass="33352">MSELVQEIEKLKKERQAVILAHNYQQDAVQDIADFVGDSLALSRYAATTRAKVVVLAGVRFMAESASILAPEKIILLPDSQAGCPLADSIDVEALRETKARYPDAAVVCYVNTAADVKGESDICCTSSNAVAVVQSLPQRRILFVPDRNLASFVARFTDKEIIPWDGGCLTHYRVTLEELERARAAHPEAEVLVHPECRPEVTRAADFVGSTGAILKYARESRAKEFLIGTEMGILHRLQLDNPEKKFYLLSPGLVCPNMKLTTLEKIARCLREMQPVVQVPETTRSRAYRALERMLAIR</sequence>
<dbReference type="InterPro" id="IPR023066">
    <property type="entry name" value="Quinolinate_synth_type2"/>
</dbReference>
<dbReference type="NCBIfam" id="NF006878">
    <property type="entry name" value="PRK09375.1-2"/>
    <property type="match status" value="1"/>
</dbReference>
<dbReference type="SUPFAM" id="SSF142754">
    <property type="entry name" value="NadA-like"/>
    <property type="match status" value="1"/>
</dbReference>
<dbReference type="AlphaFoldDB" id="A0A6I5ZVF1"/>
<evidence type="ECO:0000256" key="12">
    <source>
        <dbReference type="HAMAP-Rule" id="MF_00568"/>
    </source>
</evidence>
<evidence type="ECO:0000256" key="8">
    <source>
        <dbReference type="ARBA" id="ARBA00023004"/>
    </source>
</evidence>
<comment type="similarity">
    <text evidence="12">Belongs to the quinolinate synthase family. Type 2 subfamily.</text>
</comment>
<dbReference type="GO" id="GO:0005737">
    <property type="term" value="C:cytoplasm"/>
    <property type="evidence" value="ECO:0007669"/>
    <property type="project" value="UniProtKB-SubCell"/>
</dbReference>
<feature type="binding site" evidence="12">
    <location>
        <begin position="195"/>
        <end position="197"/>
    </location>
    <ligand>
        <name>iminosuccinate</name>
        <dbReference type="ChEBI" id="CHEBI:77875"/>
    </ligand>
</feature>
<proteinExistence type="inferred from homology"/>
<dbReference type="RefSeq" id="WP_156275962.1">
    <property type="nucleotide sequence ID" value="NZ_CP046244.1"/>
</dbReference>
<comment type="function">
    <text evidence="1 12">Catalyzes the condensation of iminoaspartate with dihydroxyacetone phosphate to form quinolinate.</text>
</comment>
<evidence type="ECO:0000256" key="9">
    <source>
        <dbReference type="ARBA" id="ARBA00023014"/>
    </source>
</evidence>
<evidence type="ECO:0000313" key="14">
    <source>
        <dbReference type="Proteomes" id="UP000425916"/>
    </source>
</evidence>
<keyword evidence="5 12" id="KW-0662">Pyridine nucleotide biosynthesis</keyword>
<dbReference type="GO" id="GO:0008987">
    <property type="term" value="F:quinolinate synthetase A activity"/>
    <property type="evidence" value="ECO:0007669"/>
    <property type="project" value="UniProtKB-UniRule"/>
</dbReference>
<dbReference type="InterPro" id="IPR036094">
    <property type="entry name" value="NadA_sf"/>
</dbReference>
<keyword evidence="4 12" id="KW-0004">4Fe-4S</keyword>
<evidence type="ECO:0000256" key="3">
    <source>
        <dbReference type="ARBA" id="ARBA00012669"/>
    </source>
</evidence>
<keyword evidence="6 12" id="KW-0808">Transferase</keyword>
<dbReference type="OrthoDB" id="9801204at2"/>
<evidence type="ECO:0000256" key="10">
    <source>
        <dbReference type="ARBA" id="ARBA00050125"/>
    </source>
</evidence>
<accession>A0A6I5ZVF1</accession>
<evidence type="ECO:0000256" key="11">
    <source>
        <dbReference type="ARBA" id="ARBA00073059"/>
    </source>
</evidence>
<dbReference type="HAMAP" id="MF_00568">
    <property type="entry name" value="NadA_type2"/>
    <property type="match status" value="1"/>
</dbReference>
<dbReference type="Proteomes" id="UP000425916">
    <property type="component" value="Chromosome"/>
</dbReference>
<dbReference type="EMBL" id="CP046244">
    <property type="protein sequence ID" value="QGP94033.1"/>
    <property type="molecule type" value="Genomic_DNA"/>
</dbReference>
<dbReference type="GO" id="GO:0046872">
    <property type="term" value="F:metal ion binding"/>
    <property type="evidence" value="ECO:0007669"/>
    <property type="project" value="UniProtKB-KW"/>
</dbReference>
<feature type="binding site" evidence="12">
    <location>
        <position position="39"/>
    </location>
    <ligand>
        <name>iminosuccinate</name>
        <dbReference type="ChEBI" id="CHEBI:77875"/>
    </ligand>
</feature>